<keyword evidence="2" id="KW-1185">Reference proteome</keyword>
<dbReference type="Proteomes" id="UP000276634">
    <property type="component" value="Unassembled WGS sequence"/>
</dbReference>
<protein>
    <recommendedName>
        <fullName evidence="3">Glutaredoxin</fullName>
    </recommendedName>
</protein>
<evidence type="ECO:0008006" key="3">
    <source>
        <dbReference type="Google" id="ProtNLM"/>
    </source>
</evidence>
<dbReference type="OrthoDB" id="6892207at2"/>
<dbReference type="AlphaFoldDB" id="A0A3N1Y6C8"/>
<dbReference type="EMBL" id="RJVI01000001">
    <property type="protein sequence ID" value="ROR34376.1"/>
    <property type="molecule type" value="Genomic_DNA"/>
</dbReference>
<accession>A0A3N1Y6C8</accession>
<evidence type="ECO:0000313" key="2">
    <source>
        <dbReference type="Proteomes" id="UP000276634"/>
    </source>
</evidence>
<proteinExistence type="predicted"/>
<reference evidence="1 2" key="1">
    <citation type="submission" date="2018-11" db="EMBL/GenBank/DDBJ databases">
        <title>Genomic Encyclopedia of Type Strains, Phase IV (KMG-IV): sequencing the most valuable type-strain genomes for metagenomic binning, comparative biology and taxonomic classification.</title>
        <authorList>
            <person name="Goeker M."/>
        </authorList>
    </citation>
    <scope>NUCLEOTIDE SEQUENCE [LARGE SCALE GENOMIC DNA]</scope>
    <source>
        <strain evidence="1 2">DSM 100275</strain>
    </source>
</reference>
<name>A0A3N1Y6C8_9GAMM</name>
<sequence length="110" mass="12364">MARVTMVKKVLADGRPCRKCAEVEARLRGEGLWSRIHRVVVADERDPEGEGWRLARRHGIATAPFFLVEDGDGTVRVYTAYLRLLREVLRPAAAVSALDLLEAHPELDFV</sequence>
<gene>
    <name evidence="1" type="ORF">EDC57_0272</name>
</gene>
<organism evidence="1 2">
    <name type="scientific">Inmirania thermothiophila</name>
    <dbReference type="NCBI Taxonomy" id="1750597"/>
    <lineage>
        <taxon>Bacteria</taxon>
        <taxon>Pseudomonadati</taxon>
        <taxon>Pseudomonadota</taxon>
        <taxon>Gammaproteobacteria</taxon>
        <taxon>Chromatiales</taxon>
        <taxon>Ectothiorhodospiraceae</taxon>
        <taxon>Inmirania</taxon>
    </lineage>
</organism>
<dbReference type="RefSeq" id="WP_123399484.1">
    <property type="nucleotide sequence ID" value="NZ_RJVI01000001.1"/>
</dbReference>
<evidence type="ECO:0000313" key="1">
    <source>
        <dbReference type="EMBL" id="ROR34376.1"/>
    </source>
</evidence>
<comment type="caution">
    <text evidence="1">The sequence shown here is derived from an EMBL/GenBank/DDBJ whole genome shotgun (WGS) entry which is preliminary data.</text>
</comment>